<gene>
    <name evidence="2" type="ORF">AKO1_015146</name>
</gene>
<evidence type="ECO:0000313" key="2">
    <source>
        <dbReference type="EMBL" id="KAL0479475.1"/>
    </source>
</evidence>
<accession>A0AAW2YRN8</accession>
<dbReference type="Gene3D" id="3.10.450.50">
    <property type="match status" value="1"/>
</dbReference>
<dbReference type="AlphaFoldDB" id="A0AAW2YRN8"/>
<proteinExistence type="predicted"/>
<protein>
    <submittedName>
        <fullName evidence="2">Alpha-galactosidase A</fullName>
    </submittedName>
</protein>
<dbReference type="SUPFAM" id="SSF54427">
    <property type="entry name" value="NTF2-like"/>
    <property type="match status" value="1"/>
</dbReference>
<feature type="chain" id="PRO_5043351908" evidence="1">
    <location>
        <begin position="22"/>
        <end position="146"/>
    </location>
</feature>
<keyword evidence="3" id="KW-1185">Reference proteome</keyword>
<feature type="signal peptide" evidence="1">
    <location>
        <begin position="1"/>
        <end position="21"/>
    </location>
</feature>
<dbReference type="InterPro" id="IPR032710">
    <property type="entry name" value="NTF2-like_dom_sf"/>
</dbReference>
<reference evidence="2 3" key="1">
    <citation type="submission" date="2024-03" db="EMBL/GenBank/DDBJ databases">
        <title>The Acrasis kona genome and developmental transcriptomes reveal deep origins of eukaryotic multicellular pathways.</title>
        <authorList>
            <person name="Sheikh S."/>
            <person name="Fu C.-J."/>
            <person name="Brown M.W."/>
            <person name="Baldauf S.L."/>
        </authorList>
    </citation>
    <scope>NUCLEOTIDE SEQUENCE [LARGE SCALE GENOMIC DNA]</scope>
    <source>
        <strain evidence="2 3">ATCC MYA-3509</strain>
    </source>
</reference>
<name>A0AAW2YRN8_9EUKA</name>
<evidence type="ECO:0000313" key="3">
    <source>
        <dbReference type="Proteomes" id="UP001431209"/>
    </source>
</evidence>
<comment type="caution">
    <text evidence="2">The sequence shown here is derived from an EMBL/GenBank/DDBJ whole genome shotgun (WGS) entry which is preliminary data.</text>
</comment>
<evidence type="ECO:0000256" key="1">
    <source>
        <dbReference type="SAM" id="SignalP"/>
    </source>
</evidence>
<sequence>MSKSIFVIVSLLFALLAAAVAAKNLKIDEKKTHEAWIEHRDAWIAQDLDRLAKGCTNDTLLIVNENTWFGTNNGKRVFSQIFKIVNQGDFVVDQLTVKRDIIYITWTCTIKGQAYFGTDTFIVDDKYKIKAQTVGSPLYRAYPIRK</sequence>
<dbReference type="EMBL" id="JAOPGA020000563">
    <property type="protein sequence ID" value="KAL0479475.1"/>
    <property type="molecule type" value="Genomic_DNA"/>
</dbReference>
<keyword evidence="1" id="KW-0732">Signal</keyword>
<dbReference type="Proteomes" id="UP001431209">
    <property type="component" value="Unassembled WGS sequence"/>
</dbReference>
<organism evidence="2 3">
    <name type="scientific">Acrasis kona</name>
    <dbReference type="NCBI Taxonomy" id="1008807"/>
    <lineage>
        <taxon>Eukaryota</taxon>
        <taxon>Discoba</taxon>
        <taxon>Heterolobosea</taxon>
        <taxon>Tetramitia</taxon>
        <taxon>Eutetramitia</taxon>
        <taxon>Acrasidae</taxon>
        <taxon>Acrasis</taxon>
    </lineage>
</organism>